<evidence type="ECO:0000313" key="2">
    <source>
        <dbReference type="EMBL" id="SEJ66371.1"/>
    </source>
</evidence>
<gene>
    <name evidence="2" type="ORF">SAMN05216201_113102</name>
</gene>
<sequence>MAILRLLASLCVFVGILAGCIATLLLVVILLRFPLLLIAVLLACWIFSRLRQIADKPSE</sequence>
<dbReference type="EMBL" id="FNZE01000013">
    <property type="protein sequence ID" value="SEJ66371.1"/>
    <property type="molecule type" value="Genomic_DNA"/>
</dbReference>
<dbReference type="PROSITE" id="PS51257">
    <property type="entry name" value="PROKAR_LIPOPROTEIN"/>
    <property type="match status" value="1"/>
</dbReference>
<keyword evidence="1" id="KW-0812">Transmembrane</keyword>
<accession>A0A1H7AL50</accession>
<protein>
    <submittedName>
        <fullName evidence="2">Uncharacterized protein</fullName>
    </submittedName>
</protein>
<organism evidence="2 3">
    <name type="scientific">Pseudomonas linyingensis</name>
    <dbReference type="NCBI Taxonomy" id="915471"/>
    <lineage>
        <taxon>Bacteria</taxon>
        <taxon>Pseudomonadati</taxon>
        <taxon>Pseudomonadota</taxon>
        <taxon>Gammaproteobacteria</taxon>
        <taxon>Pseudomonadales</taxon>
        <taxon>Pseudomonadaceae</taxon>
        <taxon>Pseudomonas</taxon>
    </lineage>
</organism>
<evidence type="ECO:0000256" key="1">
    <source>
        <dbReference type="SAM" id="Phobius"/>
    </source>
</evidence>
<dbReference type="Proteomes" id="UP000242930">
    <property type="component" value="Unassembled WGS sequence"/>
</dbReference>
<feature type="transmembrane region" description="Helical" evidence="1">
    <location>
        <begin position="28"/>
        <end position="47"/>
    </location>
</feature>
<keyword evidence="3" id="KW-1185">Reference proteome</keyword>
<proteinExistence type="predicted"/>
<dbReference type="RefSeq" id="WP_090312591.1">
    <property type="nucleotide sequence ID" value="NZ_FNZE01000013.1"/>
</dbReference>
<evidence type="ECO:0000313" key="3">
    <source>
        <dbReference type="Proteomes" id="UP000242930"/>
    </source>
</evidence>
<reference evidence="3" key="1">
    <citation type="submission" date="2016-10" db="EMBL/GenBank/DDBJ databases">
        <authorList>
            <person name="Varghese N."/>
            <person name="Submissions S."/>
        </authorList>
    </citation>
    <scope>NUCLEOTIDE SEQUENCE [LARGE SCALE GENOMIC DNA]</scope>
    <source>
        <strain evidence="3">LMG 25967</strain>
    </source>
</reference>
<name>A0A1H7AL50_9PSED</name>
<keyword evidence="1" id="KW-1133">Transmembrane helix</keyword>
<dbReference type="STRING" id="915471.SAMN05216201_113102"/>
<dbReference type="AlphaFoldDB" id="A0A1H7AL50"/>
<keyword evidence="1" id="KW-0472">Membrane</keyword>